<organism evidence="2 4">
    <name type="scientific">Didymodactylos carnosus</name>
    <dbReference type="NCBI Taxonomy" id="1234261"/>
    <lineage>
        <taxon>Eukaryota</taxon>
        <taxon>Metazoa</taxon>
        <taxon>Spiralia</taxon>
        <taxon>Gnathifera</taxon>
        <taxon>Rotifera</taxon>
        <taxon>Eurotatoria</taxon>
        <taxon>Bdelloidea</taxon>
        <taxon>Philodinida</taxon>
        <taxon>Philodinidae</taxon>
        <taxon>Didymodactylos</taxon>
    </lineage>
</organism>
<feature type="region of interest" description="Disordered" evidence="1">
    <location>
        <begin position="18"/>
        <end position="74"/>
    </location>
</feature>
<evidence type="ECO:0000313" key="3">
    <source>
        <dbReference type="EMBL" id="CAF3748790.1"/>
    </source>
</evidence>
<accession>A0A814EZB6</accession>
<dbReference type="EMBL" id="CAJOBC010002740">
    <property type="protein sequence ID" value="CAF3748790.1"/>
    <property type="molecule type" value="Genomic_DNA"/>
</dbReference>
<feature type="compositionally biased region" description="Acidic residues" evidence="1">
    <location>
        <begin position="53"/>
        <end position="68"/>
    </location>
</feature>
<comment type="caution">
    <text evidence="2">The sequence shown here is derived from an EMBL/GenBank/DDBJ whole genome shotgun (WGS) entry which is preliminary data.</text>
</comment>
<dbReference type="Proteomes" id="UP000663829">
    <property type="component" value="Unassembled WGS sequence"/>
</dbReference>
<name>A0A814EZB6_9BILA</name>
<gene>
    <name evidence="2" type="ORF">GPM918_LOCUS12490</name>
    <name evidence="3" type="ORF">SRO942_LOCUS12490</name>
</gene>
<reference evidence="2" key="1">
    <citation type="submission" date="2021-02" db="EMBL/GenBank/DDBJ databases">
        <authorList>
            <person name="Nowell W R."/>
        </authorList>
    </citation>
    <scope>NUCLEOTIDE SEQUENCE</scope>
</reference>
<sequence>MESILDKKDLLVAFHSNMKTTDKSGSSNNVTDNTIIGDDVDNESDINTSSGNEDNDYYGEHDESENISDGETYPSDTFRFQSFIRRSIEGIELVKT</sequence>
<dbReference type="EMBL" id="CAJNOQ010002740">
    <property type="protein sequence ID" value="CAF0975924.1"/>
    <property type="molecule type" value="Genomic_DNA"/>
</dbReference>
<dbReference type="AlphaFoldDB" id="A0A814EZB6"/>
<dbReference type="Proteomes" id="UP000681722">
    <property type="component" value="Unassembled WGS sequence"/>
</dbReference>
<protein>
    <submittedName>
        <fullName evidence="2">Uncharacterized protein</fullName>
    </submittedName>
</protein>
<keyword evidence="4" id="KW-1185">Reference proteome</keyword>
<feature type="compositionally biased region" description="Polar residues" evidence="1">
    <location>
        <begin position="18"/>
        <end position="34"/>
    </location>
</feature>
<evidence type="ECO:0000313" key="2">
    <source>
        <dbReference type="EMBL" id="CAF0975924.1"/>
    </source>
</evidence>
<evidence type="ECO:0000256" key="1">
    <source>
        <dbReference type="SAM" id="MobiDB-lite"/>
    </source>
</evidence>
<evidence type="ECO:0000313" key="4">
    <source>
        <dbReference type="Proteomes" id="UP000663829"/>
    </source>
</evidence>
<proteinExistence type="predicted"/>